<dbReference type="SUPFAM" id="SSF159594">
    <property type="entry name" value="XCC0632-like"/>
    <property type="match status" value="1"/>
</dbReference>
<evidence type="ECO:0000259" key="2">
    <source>
        <dbReference type="Pfam" id="PF03886"/>
    </source>
</evidence>
<comment type="caution">
    <text evidence="3">The sequence shown here is derived from an EMBL/GenBank/DDBJ whole genome shotgun (WGS) entry which is preliminary data.</text>
</comment>
<evidence type="ECO:0000313" key="3">
    <source>
        <dbReference type="EMBL" id="MCB5225581.1"/>
    </source>
</evidence>
<keyword evidence="1" id="KW-0732">Signal</keyword>
<evidence type="ECO:0000313" key="4">
    <source>
        <dbReference type="Proteomes" id="UP000633814"/>
    </source>
</evidence>
<sequence>MKLHLLVILVLLITLSACSNTVNGTRYYQVAAPSAKPVEPAAIAALAIAPVRVASYLNGSGLVVQQSTVEFSIARQHLWTDSLEQQLQRQLAEYLLTSVPKLALLPQPTAQVALLRLDIDRFYADADGQAVVSGRYSISDEKRVQTQAFLYQVPLADAGYPAMVNALSQGWQQLLQDITLAVQQH</sequence>
<accession>A0ABS8BZT3</accession>
<dbReference type="PROSITE" id="PS51257">
    <property type="entry name" value="PROKAR_LIPOPROTEIN"/>
    <property type="match status" value="1"/>
</dbReference>
<dbReference type="Pfam" id="PF03886">
    <property type="entry name" value="ABC_trans_aux"/>
    <property type="match status" value="1"/>
</dbReference>
<keyword evidence="3" id="KW-0449">Lipoprotein</keyword>
<gene>
    <name evidence="3" type="ORF">JAO78_001950</name>
</gene>
<feature type="chain" id="PRO_5046310095" evidence="1">
    <location>
        <begin position="20"/>
        <end position="185"/>
    </location>
</feature>
<organism evidence="3 4">
    <name type="scientific">Alishewanella maricola</name>
    <dbReference type="NCBI Taxonomy" id="2795740"/>
    <lineage>
        <taxon>Bacteria</taxon>
        <taxon>Pseudomonadati</taxon>
        <taxon>Pseudomonadota</taxon>
        <taxon>Gammaproteobacteria</taxon>
        <taxon>Alteromonadales</taxon>
        <taxon>Alteromonadaceae</taxon>
        <taxon>Alishewanella</taxon>
    </lineage>
</organism>
<protein>
    <submittedName>
        <fullName evidence="3">ABC-type transport auxiliary lipoprotein family protein</fullName>
    </submittedName>
</protein>
<name>A0ABS8BZT3_9ALTE</name>
<proteinExistence type="predicted"/>
<feature type="domain" description="ABC-type transport auxiliary lipoprotein component" evidence="2">
    <location>
        <begin position="32"/>
        <end position="178"/>
    </location>
</feature>
<dbReference type="RefSeq" id="WP_226749669.1">
    <property type="nucleotide sequence ID" value="NZ_JAEINI020000001.1"/>
</dbReference>
<feature type="signal peptide" evidence="1">
    <location>
        <begin position="1"/>
        <end position="19"/>
    </location>
</feature>
<evidence type="ECO:0000256" key="1">
    <source>
        <dbReference type="SAM" id="SignalP"/>
    </source>
</evidence>
<dbReference type="Gene3D" id="3.40.50.10610">
    <property type="entry name" value="ABC-type transport auxiliary lipoprotein component"/>
    <property type="match status" value="1"/>
</dbReference>
<dbReference type="EMBL" id="JAEINI020000001">
    <property type="protein sequence ID" value="MCB5225581.1"/>
    <property type="molecule type" value="Genomic_DNA"/>
</dbReference>
<dbReference type="InterPro" id="IPR005586">
    <property type="entry name" value="ABC_trans_aux"/>
</dbReference>
<dbReference type="Proteomes" id="UP000633814">
    <property type="component" value="Unassembled WGS sequence"/>
</dbReference>
<reference evidence="3 4" key="1">
    <citation type="submission" date="2021-10" db="EMBL/GenBank/DDBJ databases">
        <title>Alishewanella koreense sp. nov. isolated from seawater of southwestern coast in South Korea and the proposal for the reclassification of Rheinheimera perlucida and Rheinheimera tuosuensis as Arsukibacterium perlucida and Arsukibacterium tuosuensis.</title>
        <authorList>
            <person name="Kim K.H."/>
            <person name="Ruan W."/>
            <person name="Kim K.R."/>
            <person name="Baek J.H."/>
            <person name="Jeon C.O."/>
        </authorList>
    </citation>
    <scope>NUCLEOTIDE SEQUENCE [LARGE SCALE GENOMIC DNA]</scope>
    <source>
        <strain evidence="3 4">16-MA</strain>
    </source>
</reference>
<keyword evidence="4" id="KW-1185">Reference proteome</keyword>